<evidence type="ECO:0000313" key="16">
    <source>
        <dbReference type="Proteomes" id="UP001458880"/>
    </source>
</evidence>
<dbReference type="InterPro" id="IPR001128">
    <property type="entry name" value="Cyt_P450"/>
</dbReference>
<dbReference type="PANTHER" id="PTHR24292">
    <property type="entry name" value="CYTOCHROME P450"/>
    <property type="match status" value="1"/>
</dbReference>
<dbReference type="Gene3D" id="1.10.630.10">
    <property type="entry name" value="Cytochrome P450"/>
    <property type="match status" value="1"/>
</dbReference>
<evidence type="ECO:0000256" key="5">
    <source>
        <dbReference type="ARBA" id="ARBA00022617"/>
    </source>
</evidence>
<evidence type="ECO:0000256" key="6">
    <source>
        <dbReference type="ARBA" id="ARBA00022723"/>
    </source>
</evidence>
<evidence type="ECO:0000256" key="12">
    <source>
        <dbReference type="ARBA" id="ARBA00023136"/>
    </source>
</evidence>
<evidence type="ECO:0000256" key="8">
    <source>
        <dbReference type="ARBA" id="ARBA00022848"/>
    </source>
</evidence>
<keyword evidence="16" id="KW-1185">Reference proteome</keyword>
<evidence type="ECO:0000256" key="2">
    <source>
        <dbReference type="ARBA" id="ARBA00004174"/>
    </source>
</evidence>
<protein>
    <submittedName>
        <fullName evidence="15">Cytochrome P450</fullName>
    </submittedName>
</protein>
<keyword evidence="7" id="KW-0256">Endoplasmic reticulum</keyword>
<dbReference type="InterPro" id="IPR002401">
    <property type="entry name" value="Cyt_P450_E_grp-I"/>
</dbReference>
<evidence type="ECO:0000256" key="10">
    <source>
        <dbReference type="ARBA" id="ARBA00023004"/>
    </source>
</evidence>
<dbReference type="PROSITE" id="PS00086">
    <property type="entry name" value="CYTOCHROME_P450"/>
    <property type="match status" value="1"/>
</dbReference>
<evidence type="ECO:0000256" key="1">
    <source>
        <dbReference type="ARBA" id="ARBA00001971"/>
    </source>
</evidence>
<keyword evidence="6 13" id="KW-0479">Metal-binding</keyword>
<keyword evidence="8" id="KW-0492">Microsome</keyword>
<name>A0AAW1N3G6_POPJA</name>
<keyword evidence="12" id="KW-0472">Membrane</keyword>
<keyword evidence="10 13" id="KW-0408">Iron</keyword>
<comment type="similarity">
    <text evidence="4 14">Belongs to the cytochrome P450 family.</text>
</comment>
<evidence type="ECO:0000256" key="3">
    <source>
        <dbReference type="ARBA" id="ARBA00004406"/>
    </source>
</evidence>
<comment type="subcellular location">
    <subcellularLocation>
        <location evidence="3">Endoplasmic reticulum membrane</location>
        <topology evidence="3">Peripheral membrane protein</topology>
    </subcellularLocation>
    <subcellularLocation>
        <location evidence="2">Microsome membrane</location>
        <topology evidence="2">Peripheral membrane protein</topology>
    </subcellularLocation>
</comment>
<comment type="caution">
    <text evidence="15">The sequence shown here is derived from an EMBL/GenBank/DDBJ whole genome shotgun (WGS) entry which is preliminary data.</text>
</comment>
<keyword evidence="11 14" id="KW-0503">Monooxygenase</keyword>
<evidence type="ECO:0000313" key="15">
    <source>
        <dbReference type="EMBL" id="KAK9754463.1"/>
    </source>
</evidence>
<feature type="binding site" description="axial binding residue" evidence="13">
    <location>
        <position position="240"/>
    </location>
    <ligand>
        <name>heme</name>
        <dbReference type="ChEBI" id="CHEBI:30413"/>
    </ligand>
    <ligandPart>
        <name>Fe</name>
        <dbReference type="ChEBI" id="CHEBI:18248"/>
    </ligandPart>
</feature>
<dbReference type="InterPro" id="IPR050476">
    <property type="entry name" value="Insect_CytP450_Detox"/>
</dbReference>
<dbReference type="PANTHER" id="PTHR24292:SF54">
    <property type="entry name" value="CYP9F3-RELATED"/>
    <property type="match status" value="1"/>
</dbReference>
<keyword evidence="5 13" id="KW-0349">Heme</keyword>
<gene>
    <name evidence="15" type="ORF">QE152_g1282</name>
</gene>
<proteinExistence type="inferred from homology"/>
<comment type="cofactor">
    <cofactor evidence="1 13">
        <name>heme</name>
        <dbReference type="ChEBI" id="CHEBI:30413"/>
    </cofactor>
</comment>
<evidence type="ECO:0000256" key="14">
    <source>
        <dbReference type="RuleBase" id="RU000461"/>
    </source>
</evidence>
<dbReference type="GO" id="GO:0016705">
    <property type="term" value="F:oxidoreductase activity, acting on paired donors, with incorporation or reduction of molecular oxygen"/>
    <property type="evidence" value="ECO:0007669"/>
    <property type="project" value="InterPro"/>
</dbReference>
<evidence type="ECO:0000256" key="13">
    <source>
        <dbReference type="PIRSR" id="PIRSR602401-1"/>
    </source>
</evidence>
<dbReference type="GO" id="GO:0020037">
    <property type="term" value="F:heme binding"/>
    <property type="evidence" value="ECO:0007669"/>
    <property type="project" value="InterPro"/>
</dbReference>
<dbReference type="AlphaFoldDB" id="A0AAW1N3G6"/>
<dbReference type="InterPro" id="IPR017972">
    <property type="entry name" value="Cyt_P450_CS"/>
</dbReference>
<dbReference type="GO" id="GO:0004497">
    <property type="term" value="F:monooxygenase activity"/>
    <property type="evidence" value="ECO:0007669"/>
    <property type="project" value="UniProtKB-KW"/>
</dbReference>
<dbReference type="PRINTS" id="PR00463">
    <property type="entry name" value="EP450I"/>
</dbReference>
<dbReference type="Pfam" id="PF00067">
    <property type="entry name" value="p450"/>
    <property type="match status" value="1"/>
</dbReference>
<evidence type="ECO:0000256" key="7">
    <source>
        <dbReference type="ARBA" id="ARBA00022824"/>
    </source>
</evidence>
<evidence type="ECO:0000256" key="9">
    <source>
        <dbReference type="ARBA" id="ARBA00023002"/>
    </source>
</evidence>
<dbReference type="EMBL" id="JASPKY010000007">
    <property type="protein sequence ID" value="KAK9754463.1"/>
    <property type="molecule type" value="Genomic_DNA"/>
</dbReference>
<dbReference type="SUPFAM" id="SSF48264">
    <property type="entry name" value="Cytochrome P450"/>
    <property type="match status" value="1"/>
</dbReference>
<organism evidence="15 16">
    <name type="scientific">Popillia japonica</name>
    <name type="common">Japanese beetle</name>
    <dbReference type="NCBI Taxonomy" id="7064"/>
    <lineage>
        <taxon>Eukaryota</taxon>
        <taxon>Metazoa</taxon>
        <taxon>Ecdysozoa</taxon>
        <taxon>Arthropoda</taxon>
        <taxon>Hexapoda</taxon>
        <taxon>Insecta</taxon>
        <taxon>Pterygota</taxon>
        <taxon>Neoptera</taxon>
        <taxon>Endopterygota</taxon>
        <taxon>Coleoptera</taxon>
        <taxon>Polyphaga</taxon>
        <taxon>Scarabaeiformia</taxon>
        <taxon>Scarabaeidae</taxon>
        <taxon>Rutelinae</taxon>
        <taxon>Popillia</taxon>
    </lineage>
</organism>
<reference evidence="15 16" key="1">
    <citation type="journal article" date="2024" name="BMC Genomics">
        <title>De novo assembly and annotation of Popillia japonica's genome with initial clues to its potential as an invasive pest.</title>
        <authorList>
            <person name="Cucini C."/>
            <person name="Boschi S."/>
            <person name="Funari R."/>
            <person name="Cardaioli E."/>
            <person name="Iannotti N."/>
            <person name="Marturano G."/>
            <person name="Paoli F."/>
            <person name="Bruttini M."/>
            <person name="Carapelli A."/>
            <person name="Frati F."/>
            <person name="Nardi F."/>
        </authorList>
    </citation>
    <scope>NUCLEOTIDE SEQUENCE [LARGE SCALE GENOMIC DNA]</scope>
    <source>
        <strain evidence="15">DMR45628</strain>
    </source>
</reference>
<dbReference type="GO" id="GO:0005789">
    <property type="term" value="C:endoplasmic reticulum membrane"/>
    <property type="evidence" value="ECO:0007669"/>
    <property type="project" value="UniProtKB-SubCell"/>
</dbReference>
<accession>A0AAW1N3G6</accession>
<dbReference type="GO" id="GO:0005506">
    <property type="term" value="F:iron ion binding"/>
    <property type="evidence" value="ECO:0007669"/>
    <property type="project" value="InterPro"/>
</dbReference>
<sequence>MMILHLFRSEKIALTDIFKKGFYSYIRRKEIKAFIHILEERKLFIYFVDFLIKFKDESNLEERKSLNYYRGDFVDFLIKFKDESNLGDSEIVALATQFLLAGYESSNTTISLALYELALNKCIQTKLREEILSNLDAEGDISYDSVNTMEYLDKIVHETLRKYPVFPAIGRTCTKDYKIPNSAVVIEKGVTVIISLSGMHHDPKYFPDPEVFDPERFTTENVRRRPPYTFLPFGEGQRSCIGQRLGLLLVKLGLAYVIRSFEVDVCDETVVPLQFSPKKINLCVEGDKNAPNTKPFQNKCSDTKLKHLENGLQFFNKLKISNS</sequence>
<keyword evidence="9 14" id="KW-0560">Oxidoreductase</keyword>
<evidence type="ECO:0000256" key="4">
    <source>
        <dbReference type="ARBA" id="ARBA00010617"/>
    </source>
</evidence>
<dbReference type="InterPro" id="IPR036396">
    <property type="entry name" value="Cyt_P450_sf"/>
</dbReference>
<dbReference type="PRINTS" id="PR00385">
    <property type="entry name" value="P450"/>
</dbReference>
<dbReference type="Proteomes" id="UP001458880">
    <property type="component" value="Unassembled WGS sequence"/>
</dbReference>
<evidence type="ECO:0000256" key="11">
    <source>
        <dbReference type="ARBA" id="ARBA00023033"/>
    </source>
</evidence>